<gene>
    <name evidence="7" type="ORF">HYQ43_11965</name>
</gene>
<accession>A0A7H9BVD7</accession>
<evidence type="ECO:0000313" key="8">
    <source>
        <dbReference type="Proteomes" id="UP000509322"/>
    </source>
</evidence>
<dbReference type="PANTHER" id="PTHR28047:SF5">
    <property type="entry name" value="PROTEIN DCG1"/>
    <property type="match status" value="1"/>
</dbReference>
<reference evidence="7 8" key="1">
    <citation type="submission" date="2020-07" db="EMBL/GenBank/DDBJ databases">
        <title>The complete genome of Paracoccus pantotrophus ACCC 10489.</title>
        <authorList>
            <person name="Si Y."/>
        </authorList>
    </citation>
    <scope>NUCLEOTIDE SEQUENCE [LARGE SCALE GENOMIC DNA]</scope>
    <source>
        <strain evidence="7 8">ACCC10489</strain>
    </source>
</reference>
<sequence length="236" mass="24559">MEVMVEILVVNPNSTQSMTDKIVVAARAAASPGTMIHGATAAGSPASIEGHYDEAMSLPGLLARVREAEAQGIDGIVVACFDDPGIAACRELASGPVLGICEAAVKAASMLATSFSVVTTLPRSVPVIEHLIHGYGLSHQCRRVRAASIPVLALEEPGSNARIKVRDEILCAIREDRCEAVVLGCAGMADLTAWLSEETGIPVIDGVSVATRMIEALVGAGLKTSKINAYAFPNQK</sequence>
<comment type="catalytic activity">
    <reaction evidence="6">
        <text>D-5-isobutylhydantoin = L-5-isobutylhydantoin</text>
        <dbReference type="Rhea" id="RHEA:84231"/>
        <dbReference type="ChEBI" id="CHEBI:233609"/>
        <dbReference type="ChEBI" id="CHEBI:233610"/>
    </reaction>
</comment>
<evidence type="ECO:0000256" key="5">
    <source>
        <dbReference type="ARBA" id="ARBA00093199"/>
    </source>
</evidence>
<dbReference type="InterPro" id="IPR015942">
    <property type="entry name" value="Asp/Glu/hydantoin_racemase"/>
</dbReference>
<comment type="catalytic activity">
    <reaction evidence="5">
        <text>D-5-benzylhydantoin = L-5-benzylhydantoin</text>
        <dbReference type="Rhea" id="RHEA:83991"/>
        <dbReference type="ChEBI" id="CHEBI:176864"/>
        <dbReference type="ChEBI" id="CHEBI:233540"/>
    </reaction>
</comment>
<dbReference type="GO" id="GO:0047661">
    <property type="term" value="F:amino-acid racemase activity"/>
    <property type="evidence" value="ECO:0007669"/>
    <property type="project" value="InterPro"/>
</dbReference>
<comment type="catalytic activity">
    <reaction evidence="2">
        <text>a D-5-monosubstituted hydantoin = a L-5-monosubstituted hydantoin</text>
        <dbReference type="Rhea" id="RHEA:46624"/>
        <dbReference type="ChEBI" id="CHEBI:86339"/>
        <dbReference type="ChEBI" id="CHEBI:86340"/>
        <dbReference type="EC" id="5.1.99.5"/>
    </reaction>
</comment>
<comment type="similarity">
    <text evidence="1">Belongs to the HyuE racemase family.</text>
</comment>
<organism evidence="7 8">
    <name type="scientific">Paracoccus pantotrophus</name>
    <name type="common">Thiosphaera pantotropha</name>
    <dbReference type="NCBI Taxonomy" id="82367"/>
    <lineage>
        <taxon>Bacteria</taxon>
        <taxon>Pseudomonadati</taxon>
        <taxon>Pseudomonadota</taxon>
        <taxon>Alphaproteobacteria</taxon>
        <taxon>Rhodobacterales</taxon>
        <taxon>Paracoccaceae</taxon>
        <taxon>Paracoccus</taxon>
    </lineage>
</organism>
<dbReference type="Pfam" id="PF01177">
    <property type="entry name" value="Asp_Glu_race"/>
    <property type="match status" value="1"/>
</dbReference>
<evidence type="ECO:0000256" key="1">
    <source>
        <dbReference type="ARBA" id="ARBA00038414"/>
    </source>
</evidence>
<dbReference type="Gene3D" id="3.40.50.12500">
    <property type="match status" value="1"/>
</dbReference>
<proteinExistence type="inferred from homology"/>
<dbReference type="GO" id="GO:0036348">
    <property type="term" value="F:hydantoin racemase activity"/>
    <property type="evidence" value="ECO:0007669"/>
    <property type="project" value="UniProtKB-EC"/>
</dbReference>
<name>A0A7H9BVD7_PARPN</name>
<dbReference type="InterPro" id="IPR053714">
    <property type="entry name" value="Iso_Racemase_Enz_sf"/>
</dbReference>
<evidence type="ECO:0000256" key="2">
    <source>
        <dbReference type="ARBA" id="ARBA00051635"/>
    </source>
</evidence>
<dbReference type="PANTHER" id="PTHR28047">
    <property type="entry name" value="PROTEIN DCG1"/>
    <property type="match status" value="1"/>
</dbReference>
<dbReference type="AlphaFoldDB" id="A0A7H9BVD7"/>
<dbReference type="Proteomes" id="UP000509322">
    <property type="component" value="Chromosome 2"/>
</dbReference>
<evidence type="ECO:0000256" key="3">
    <source>
        <dbReference type="ARBA" id="ARBA00066406"/>
    </source>
</evidence>
<evidence type="ECO:0000313" key="7">
    <source>
        <dbReference type="EMBL" id="QLH14969.1"/>
    </source>
</evidence>
<evidence type="ECO:0000256" key="4">
    <source>
        <dbReference type="ARBA" id="ARBA00067972"/>
    </source>
</evidence>
<protein>
    <recommendedName>
        <fullName evidence="4">Hydantoin racemase</fullName>
        <ecNumber evidence="3">5.1.99.5</ecNumber>
    </recommendedName>
</protein>
<dbReference type="FunFam" id="3.40.50.12500:FF:000001">
    <property type="entry name" value="Putative hydantoin racemase"/>
    <property type="match status" value="1"/>
</dbReference>
<dbReference type="EMBL" id="CP058690">
    <property type="protein sequence ID" value="QLH14969.1"/>
    <property type="molecule type" value="Genomic_DNA"/>
</dbReference>
<dbReference type="EC" id="5.1.99.5" evidence="3"/>
<dbReference type="InterPro" id="IPR052186">
    <property type="entry name" value="Hydantoin_racemase-like"/>
</dbReference>
<evidence type="ECO:0000256" key="6">
    <source>
        <dbReference type="ARBA" id="ARBA00093234"/>
    </source>
</evidence>